<dbReference type="EMBL" id="AP022593">
    <property type="protein sequence ID" value="BBY51749.1"/>
    <property type="molecule type" value="Genomic_DNA"/>
</dbReference>
<geneLocation type="plasmid" evidence="3">
    <name>pjcm18538 dna</name>
</geneLocation>
<proteinExistence type="predicted"/>
<keyword evidence="3" id="KW-1185">Reference proteome</keyword>
<evidence type="ECO:0000256" key="1">
    <source>
        <dbReference type="SAM" id="MobiDB-lite"/>
    </source>
</evidence>
<feature type="compositionally biased region" description="Basic and acidic residues" evidence="1">
    <location>
        <begin position="8"/>
        <end position="32"/>
    </location>
</feature>
<dbReference type="Gene3D" id="1.10.3450.10">
    <property type="entry name" value="TTHA0068-like"/>
    <property type="match status" value="1"/>
</dbReference>
<gene>
    <name evidence="2" type="ORF">MARA_52170</name>
</gene>
<dbReference type="Proteomes" id="UP000467428">
    <property type="component" value="Chromosome"/>
</dbReference>
<reference evidence="2 3" key="1">
    <citation type="journal article" date="2019" name="Emerg. Microbes Infect.">
        <title>Comprehensive subspecies identification of 175 nontuberculous mycobacteria species based on 7547 genomic profiles.</title>
        <authorList>
            <person name="Matsumoto Y."/>
            <person name="Kinjo T."/>
            <person name="Motooka D."/>
            <person name="Nabeya D."/>
            <person name="Jung N."/>
            <person name="Uechi K."/>
            <person name="Horii T."/>
            <person name="Iida T."/>
            <person name="Fujita J."/>
            <person name="Nakamura S."/>
        </authorList>
    </citation>
    <scope>NUCLEOTIDE SEQUENCE [LARGE SCALE GENOMIC DNA]</scope>
    <source>
        <strain evidence="2 3">JCM 18538</strain>
    </source>
</reference>
<dbReference type="KEGG" id="marz:MARA_52170"/>
<name>A0A7I7S618_9MYCO</name>
<dbReference type="InterPro" id="IPR023203">
    <property type="entry name" value="TTHA0068_sf"/>
</dbReference>
<organism evidence="2 3">
    <name type="scientific">Mycolicibacterium arabiense</name>
    <dbReference type="NCBI Taxonomy" id="1286181"/>
    <lineage>
        <taxon>Bacteria</taxon>
        <taxon>Bacillati</taxon>
        <taxon>Actinomycetota</taxon>
        <taxon>Actinomycetes</taxon>
        <taxon>Mycobacteriales</taxon>
        <taxon>Mycobacteriaceae</taxon>
        <taxon>Mycolicibacterium</taxon>
    </lineage>
</organism>
<dbReference type="PANTHER" id="PTHR34796">
    <property type="entry name" value="EXPRESSED PROTEIN"/>
    <property type="match status" value="1"/>
</dbReference>
<accession>A0A7I7S618</accession>
<dbReference type="InterPro" id="IPR005500">
    <property type="entry name" value="DUF309"/>
</dbReference>
<dbReference type="Pfam" id="PF03745">
    <property type="entry name" value="DUF309"/>
    <property type="match status" value="1"/>
</dbReference>
<protein>
    <recommendedName>
        <fullName evidence="4">DUF309 domain-containing protein</fullName>
    </recommendedName>
</protein>
<dbReference type="AlphaFoldDB" id="A0A7I7S618"/>
<dbReference type="RefSeq" id="WP_163922885.1">
    <property type="nucleotide sequence ID" value="NZ_AP022593.1"/>
</dbReference>
<dbReference type="SUPFAM" id="SSF140663">
    <property type="entry name" value="TTHA0068-like"/>
    <property type="match status" value="1"/>
</dbReference>
<sequence length="167" mass="18295">MAANTSDTTRDDRARDRDETGRARNARPRDALGRPLPRGAAGVPRVPDDATFTPDEALRQAQDLIDDGGFFHAHEVFEAVWKTCPPNERWLWRGLAQVAVGVTHVQRGNHSGARALLQRGRDALDRPHAPHDVDVTGVVAFADRLLEDVGAGHLVDTAVLNFTLRAN</sequence>
<feature type="region of interest" description="Disordered" evidence="1">
    <location>
        <begin position="1"/>
        <end position="51"/>
    </location>
</feature>
<dbReference type="PANTHER" id="PTHR34796:SF1">
    <property type="entry name" value="EXPRESSED PROTEIN"/>
    <property type="match status" value="1"/>
</dbReference>
<evidence type="ECO:0000313" key="2">
    <source>
        <dbReference type="EMBL" id="BBY51749.1"/>
    </source>
</evidence>
<evidence type="ECO:0000313" key="3">
    <source>
        <dbReference type="Proteomes" id="UP000467428"/>
    </source>
</evidence>
<evidence type="ECO:0008006" key="4">
    <source>
        <dbReference type="Google" id="ProtNLM"/>
    </source>
</evidence>